<dbReference type="InterPro" id="IPR040079">
    <property type="entry name" value="Glutathione_S-Trfase"/>
</dbReference>
<sequence>MIDFYFSPTPNGHKVLILIEELGLPRRLIDVESLPGKHFNPDFLLVSPNNKMPAIVDRDPPGGAAPFAVFESGAILLYLAERHGFLPADPCARSEQVQWLMWQMAGLGPMSGQNGHFRHHALSERGSYAEQRYAREVRRLYAVLDRRLKGRDHIGEAYGVADIACHPWITSHAIQGIDLADFPHIARWLSHVGARPAVQRAYATGPGYRPSARLEDDDHRRRYRQTAEMLRDAYDAMDRA</sequence>
<reference evidence="3 4" key="1">
    <citation type="submission" date="2020-07" db="EMBL/GenBank/DDBJ databases">
        <authorList>
            <person name="Sun Q."/>
        </authorList>
    </citation>
    <scope>NUCLEOTIDE SEQUENCE [LARGE SCALE GENOMIC DNA]</scope>
    <source>
        <strain evidence="3 4">CGMCC 1.13654</strain>
    </source>
</reference>
<keyword evidence="3" id="KW-0808">Transferase</keyword>
<dbReference type="PANTHER" id="PTHR44051">
    <property type="entry name" value="GLUTATHIONE S-TRANSFERASE-RELATED"/>
    <property type="match status" value="1"/>
</dbReference>
<dbReference type="InterPro" id="IPR036282">
    <property type="entry name" value="Glutathione-S-Trfase_C_sf"/>
</dbReference>
<feature type="domain" description="GST C-terminal" evidence="2">
    <location>
        <begin position="89"/>
        <end position="214"/>
    </location>
</feature>
<dbReference type="Gene3D" id="3.40.30.10">
    <property type="entry name" value="Glutaredoxin"/>
    <property type="match status" value="1"/>
</dbReference>
<dbReference type="AlphaFoldDB" id="A0A838L7X3"/>
<accession>A0A838L7X3</accession>
<gene>
    <name evidence="3" type="ORF">HZF05_11960</name>
</gene>
<dbReference type="RefSeq" id="WP_160366589.1">
    <property type="nucleotide sequence ID" value="NZ_JACEIB010000007.1"/>
</dbReference>
<dbReference type="Proteomes" id="UP000570166">
    <property type="component" value="Unassembled WGS sequence"/>
</dbReference>
<feature type="domain" description="GST N-terminal" evidence="1">
    <location>
        <begin position="1"/>
        <end position="87"/>
    </location>
</feature>
<evidence type="ECO:0000313" key="3">
    <source>
        <dbReference type="EMBL" id="MBA2934812.1"/>
    </source>
</evidence>
<dbReference type="InterPro" id="IPR036249">
    <property type="entry name" value="Thioredoxin-like_sf"/>
</dbReference>
<dbReference type="Gene3D" id="1.20.1050.10">
    <property type="match status" value="1"/>
</dbReference>
<dbReference type="PROSITE" id="PS50404">
    <property type="entry name" value="GST_NTER"/>
    <property type="match status" value="1"/>
</dbReference>
<dbReference type="Pfam" id="PF13409">
    <property type="entry name" value="GST_N_2"/>
    <property type="match status" value="1"/>
</dbReference>
<dbReference type="Pfam" id="PF00043">
    <property type="entry name" value="GST_C"/>
    <property type="match status" value="1"/>
</dbReference>
<dbReference type="SUPFAM" id="SSF47616">
    <property type="entry name" value="GST C-terminal domain-like"/>
    <property type="match status" value="1"/>
</dbReference>
<dbReference type="InterPro" id="IPR010987">
    <property type="entry name" value="Glutathione-S-Trfase_C-like"/>
</dbReference>
<protein>
    <submittedName>
        <fullName evidence="3">Glutathione S-transferase N-terminal domain-containing protein</fullName>
    </submittedName>
</protein>
<comment type="caution">
    <text evidence="3">The sequence shown here is derived from an EMBL/GenBank/DDBJ whole genome shotgun (WGS) entry which is preliminary data.</text>
</comment>
<dbReference type="SUPFAM" id="SSF52833">
    <property type="entry name" value="Thioredoxin-like"/>
    <property type="match status" value="1"/>
</dbReference>
<keyword evidence="4" id="KW-1185">Reference proteome</keyword>
<dbReference type="PANTHER" id="PTHR44051:SF19">
    <property type="entry name" value="DISULFIDE-BOND OXIDOREDUCTASE YFCG"/>
    <property type="match status" value="1"/>
</dbReference>
<dbReference type="InterPro" id="IPR004045">
    <property type="entry name" value="Glutathione_S-Trfase_N"/>
</dbReference>
<dbReference type="PROSITE" id="PS50405">
    <property type="entry name" value="GST_CTER"/>
    <property type="match status" value="1"/>
</dbReference>
<dbReference type="SFLD" id="SFLDS00019">
    <property type="entry name" value="Glutathione_Transferase_(cytos"/>
    <property type="match status" value="1"/>
</dbReference>
<proteinExistence type="predicted"/>
<dbReference type="GO" id="GO:0016740">
    <property type="term" value="F:transferase activity"/>
    <property type="evidence" value="ECO:0007669"/>
    <property type="project" value="UniProtKB-KW"/>
</dbReference>
<organism evidence="3 4">
    <name type="scientific">Sphingomonas chungangi</name>
    <dbReference type="NCBI Taxonomy" id="2683589"/>
    <lineage>
        <taxon>Bacteria</taxon>
        <taxon>Pseudomonadati</taxon>
        <taxon>Pseudomonadota</taxon>
        <taxon>Alphaproteobacteria</taxon>
        <taxon>Sphingomonadales</taxon>
        <taxon>Sphingomonadaceae</taxon>
        <taxon>Sphingomonas</taxon>
    </lineage>
</organism>
<name>A0A838L7X3_9SPHN</name>
<evidence type="ECO:0000259" key="1">
    <source>
        <dbReference type="PROSITE" id="PS50404"/>
    </source>
</evidence>
<dbReference type="InterPro" id="IPR004046">
    <property type="entry name" value="GST_C"/>
</dbReference>
<evidence type="ECO:0000313" key="4">
    <source>
        <dbReference type="Proteomes" id="UP000570166"/>
    </source>
</evidence>
<evidence type="ECO:0000259" key="2">
    <source>
        <dbReference type="PROSITE" id="PS50405"/>
    </source>
</evidence>
<dbReference type="SFLD" id="SFLDG00358">
    <property type="entry name" value="Main_(cytGST)"/>
    <property type="match status" value="1"/>
</dbReference>
<dbReference type="EMBL" id="JACEIB010000007">
    <property type="protein sequence ID" value="MBA2934812.1"/>
    <property type="molecule type" value="Genomic_DNA"/>
</dbReference>
<dbReference type="SFLD" id="SFLDG01151">
    <property type="entry name" value="Main.2:_Nu-like"/>
    <property type="match status" value="1"/>
</dbReference>
<dbReference type="CDD" id="cd03048">
    <property type="entry name" value="GST_N_Ure2p_like"/>
    <property type="match status" value="1"/>
</dbReference>